<evidence type="ECO:0000313" key="1">
    <source>
        <dbReference type="EMBL" id="KKB57621.1"/>
    </source>
</evidence>
<sequence>MLKIKTNHPLNNMNYHTNYHSSYTLLFNRYQAMNDSVIVILNNTEVKEPFYFSITSQVFPRAGIVTVISIV</sequence>
<comment type="caution">
    <text evidence="1">The sequence shown here is derived from an EMBL/GenBank/DDBJ whole genome shotgun (WGS) entry which is preliminary data.</text>
</comment>
<organism evidence="1 2">
    <name type="scientific">Parabacteroides gordonii MS-1 = DSM 23371</name>
    <dbReference type="NCBI Taxonomy" id="1203610"/>
    <lineage>
        <taxon>Bacteria</taxon>
        <taxon>Pseudomonadati</taxon>
        <taxon>Bacteroidota</taxon>
        <taxon>Bacteroidia</taxon>
        <taxon>Bacteroidales</taxon>
        <taxon>Tannerellaceae</taxon>
        <taxon>Parabacteroides</taxon>
    </lineage>
</organism>
<protein>
    <submittedName>
        <fullName evidence="1">Uncharacterized protein</fullName>
    </submittedName>
</protein>
<dbReference type="EMBL" id="AQHW01000012">
    <property type="protein sequence ID" value="KKB57621.1"/>
    <property type="molecule type" value="Genomic_DNA"/>
</dbReference>
<reference evidence="1 2" key="1">
    <citation type="submission" date="2013-04" db="EMBL/GenBank/DDBJ databases">
        <title>The Genome Sequence of Parabacteroides gordonii DSM 23371.</title>
        <authorList>
            <consortium name="The Broad Institute Genomics Platform"/>
            <person name="Earl A."/>
            <person name="Ward D."/>
            <person name="Feldgarden M."/>
            <person name="Gevers D."/>
            <person name="Martens E."/>
            <person name="Sakamoto M."/>
            <person name="Benno Y."/>
            <person name="Suzuki N."/>
            <person name="Matsunaga N."/>
            <person name="Koshihara K."/>
            <person name="Seki M."/>
            <person name="Komiya H."/>
            <person name="Walker B."/>
            <person name="Young S."/>
            <person name="Zeng Q."/>
            <person name="Gargeya S."/>
            <person name="Fitzgerald M."/>
            <person name="Haas B."/>
            <person name="Abouelleil A."/>
            <person name="Allen A.W."/>
            <person name="Alvarado L."/>
            <person name="Arachchi H.M."/>
            <person name="Berlin A.M."/>
            <person name="Chapman S.B."/>
            <person name="Gainer-Dewar J."/>
            <person name="Goldberg J."/>
            <person name="Griggs A."/>
            <person name="Gujja S."/>
            <person name="Hansen M."/>
            <person name="Howarth C."/>
            <person name="Imamovic A."/>
            <person name="Ireland A."/>
            <person name="Larimer J."/>
            <person name="McCowan C."/>
            <person name="Murphy C."/>
            <person name="Pearson M."/>
            <person name="Poon T.W."/>
            <person name="Priest M."/>
            <person name="Roberts A."/>
            <person name="Saif S."/>
            <person name="Shea T."/>
            <person name="Sisk P."/>
            <person name="Sykes S."/>
            <person name="Wortman J."/>
            <person name="Nusbaum C."/>
            <person name="Birren B."/>
        </authorList>
    </citation>
    <scope>NUCLEOTIDE SEQUENCE [LARGE SCALE GENOMIC DNA]</scope>
    <source>
        <strain evidence="1 2">MS-1</strain>
    </source>
</reference>
<gene>
    <name evidence="1" type="ORF">HMPREF1536_01936</name>
</gene>
<proteinExistence type="predicted"/>
<keyword evidence="2" id="KW-1185">Reference proteome</keyword>
<name>A0A0F5JIJ8_9BACT</name>
<dbReference type="HOGENOM" id="CLU_2736352_0_0_10"/>
<accession>A0A0F5JIJ8</accession>
<evidence type="ECO:0000313" key="2">
    <source>
        <dbReference type="Proteomes" id="UP000033035"/>
    </source>
</evidence>
<dbReference type="AlphaFoldDB" id="A0A0F5JIJ8"/>
<dbReference type="Proteomes" id="UP000033035">
    <property type="component" value="Unassembled WGS sequence"/>
</dbReference>